<dbReference type="InParanoid" id="J9DU81"/>
<keyword evidence="2" id="KW-1185">Reference proteome</keyword>
<dbReference type="AlphaFoldDB" id="J9DU81"/>
<dbReference type="VEuPathDB" id="MicrosporidiaDB:EDEG_00950"/>
<proteinExistence type="predicted"/>
<accession>J9DU81</accession>
<name>J9DU81_EDHAE</name>
<evidence type="ECO:0000313" key="2">
    <source>
        <dbReference type="Proteomes" id="UP000003163"/>
    </source>
</evidence>
<reference evidence="1 2" key="1">
    <citation type="submission" date="2011-08" db="EMBL/GenBank/DDBJ databases">
        <authorList>
            <person name="Liu Z.J."/>
            <person name="Shi F.L."/>
            <person name="Lu J.Q."/>
            <person name="Li M."/>
            <person name="Wang Z.L."/>
        </authorList>
    </citation>
    <scope>NUCLEOTIDE SEQUENCE [LARGE SCALE GENOMIC DNA]</scope>
    <source>
        <strain evidence="1 2">USNM 41457</strain>
    </source>
</reference>
<comment type="caution">
    <text evidence="1">The sequence shown here is derived from an EMBL/GenBank/DDBJ whole genome shotgun (WGS) entry which is preliminary data.</text>
</comment>
<evidence type="ECO:0000313" key="1">
    <source>
        <dbReference type="EMBL" id="EJW04857.1"/>
    </source>
</evidence>
<reference evidence="2" key="2">
    <citation type="submission" date="2015-07" db="EMBL/GenBank/DDBJ databases">
        <title>Contrasting host-pathogen interactions and genome evolution in two generalist and specialist microsporidian pathogens of mosquitoes.</title>
        <authorList>
            <consortium name="The Broad Institute Genomics Platform"/>
            <consortium name="The Broad Institute Genome Sequencing Center for Infectious Disease"/>
            <person name="Cuomo C.A."/>
            <person name="Sanscrainte N.D."/>
            <person name="Goldberg J.M."/>
            <person name="Heiman D."/>
            <person name="Young S."/>
            <person name="Zeng Q."/>
            <person name="Becnel J.J."/>
            <person name="Birren B.W."/>
        </authorList>
    </citation>
    <scope>NUCLEOTIDE SEQUENCE [LARGE SCALE GENOMIC DNA]</scope>
    <source>
        <strain evidence="2">USNM 41457</strain>
    </source>
</reference>
<gene>
    <name evidence="1" type="ORF">EDEG_00950</name>
</gene>
<sequence length="127" mass="15578">MGVFQYLSIYLIKNAVNTVIFTFFQNYIDLSLIENKTDILVFFTQKYSKCCNFMQISITKRLLFLILKMKNRCAEEIKKMRTLNFYCFFKRLVTIRLWLERLSHFFFVAIVYYDFDIYFCSCFKRPF</sequence>
<organism evidence="1 2">
    <name type="scientific">Edhazardia aedis (strain USNM 41457)</name>
    <name type="common">Microsporidian parasite</name>
    <dbReference type="NCBI Taxonomy" id="1003232"/>
    <lineage>
        <taxon>Eukaryota</taxon>
        <taxon>Fungi</taxon>
        <taxon>Fungi incertae sedis</taxon>
        <taxon>Microsporidia</taxon>
        <taxon>Edhazardia</taxon>
    </lineage>
</organism>
<dbReference type="EMBL" id="AFBI03000012">
    <property type="protein sequence ID" value="EJW04857.1"/>
    <property type="molecule type" value="Genomic_DNA"/>
</dbReference>
<dbReference type="Proteomes" id="UP000003163">
    <property type="component" value="Unassembled WGS sequence"/>
</dbReference>
<protein>
    <submittedName>
        <fullName evidence="1">Uncharacterized protein</fullName>
    </submittedName>
</protein>
<dbReference type="HOGENOM" id="CLU_1970532_0_0_1"/>